<dbReference type="HOGENOM" id="CLU_2591340_0_0_1"/>
<name>A0A0C9UD77_SPHS4</name>
<proteinExistence type="predicted"/>
<dbReference type="OrthoDB" id="10003593at2759"/>
<organism evidence="1 2">
    <name type="scientific">Sphaerobolus stellatus (strain SS14)</name>
    <dbReference type="NCBI Taxonomy" id="990650"/>
    <lineage>
        <taxon>Eukaryota</taxon>
        <taxon>Fungi</taxon>
        <taxon>Dikarya</taxon>
        <taxon>Basidiomycota</taxon>
        <taxon>Agaricomycotina</taxon>
        <taxon>Agaricomycetes</taxon>
        <taxon>Phallomycetidae</taxon>
        <taxon>Geastrales</taxon>
        <taxon>Sphaerobolaceae</taxon>
        <taxon>Sphaerobolus</taxon>
    </lineage>
</organism>
<accession>A0A0C9UD77</accession>
<dbReference type="AlphaFoldDB" id="A0A0C9UD77"/>
<evidence type="ECO:0000313" key="1">
    <source>
        <dbReference type="EMBL" id="KIJ23060.1"/>
    </source>
</evidence>
<evidence type="ECO:0000313" key="2">
    <source>
        <dbReference type="Proteomes" id="UP000054279"/>
    </source>
</evidence>
<dbReference type="Proteomes" id="UP000054279">
    <property type="component" value="Unassembled WGS sequence"/>
</dbReference>
<protein>
    <submittedName>
        <fullName evidence="1">Uncharacterized protein</fullName>
    </submittedName>
</protein>
<keyword evidence="2" id="KW-1185">Reference proteome</keyword>
<gene>
    <name evidence="1" type="ORF">M422DRAFT_276440</name>
</gene>
<reference evidence="1 2" key="1">
    <citation type="submission" date="2014-06" db="EMBL/GenBank/DDBJ databases">
        <title>Evolutionary Origins and Diversification of the Mycorrhizal Mutualists.</title>
        <authorList>
            <consortium name="DOE Joint Genome Institute"/>
            <consortium name="Mycorrhizal Genomics Consortium"/>
            <person name="Kohler A."/>
            <person name="Kuo A."/>
            <person name="Nagy L.G."/>
            <person name="Floudas D."/>
            <person name="Copeland A."/>
            <person name="Barry K.W."/>
            <person name="Cichocki N."/>
            <person name="Veneault-Fourrey C."/>
            <person name="LaButti K."/>
            <person name="Lindquist E.A."/>
            <person name="Lipzen A."/>
            <person name="Lundell T."/>
            <person name="Morin E."/>
            <person name="Murat C."/>
            <person name="Riley R."/>
            <person name="Ohm R."/>
            <person name="Sun H."/>
            <person name="Tunlid A."/>
            <person name="Henrissat B."/>
            <person name="Grigoriev I.V."/>
            <person name="Hibbett D.S."/>
            <person name="Martin F."/>
        </authorList>
    </citation>
    <scope>NUCLEOTIDE SEQUENCE [LARGE SCALE GENOMIC DNA]</scope>
    <source>
        <strain evidence="1 2">SS14</strain>
    </source>
</reference>
<dbReference type="Gene3D" id="3.30.470.30">
    <property type="entry name" value="DNA ligase/mRNA capping enzyme"/>
    <property type="match status" value="1"/>
</dbReference>
<sequence>MDVDQGQAKTATAEVYPDGLLLYVSQASYEPGTSPLSLWIPIKPLYEAQESPLAIFERLVNKRVVKQLSLNTSTETAMEQ</sequence>
<dbReference type="EMBL" id="KN837822">
    <property type="protein sequence ID" value="KIJ23060.1"/>
    <property type="molecule type" value="Genomic_DNA"/>
</dbReference>